<keyword evidence="6 12" id="KW-0479">Metal-binding</keyword>
<dbReference type="InterPro" id="IPR001915">
    <property type="entry name" value="Peptidase_M48"/>
</dbReference>
<dbReference type="InterPro" id="IPR050083">
    <property type="entry name" value="HtpX_protease"/>
</dbReference>
<keyword evidence="8 12" id="KW-0862">Zinc</keyword>
<feature type="transmembrane region" description="Helical" evidence="12">
    <location>
        <begin position="154"/>
        <end position="175"/>
    </location>
</feature>
<evidence type="ECO:0000256" key="8">
    <source>
        <dbReference type="ARBA" id="ARBA00022833"/>
    </source>
</evidence>
<dbReference type="PANTHER" id="PTHR43221:SF1">
    <property type="entry name" value="PROTEASE HTPX"/>
    <property type="match status" value="1"/>
</dbReference>
<comment type="cofactor">
    <cofactor evidence="12">
        <name>Zn(2+)</name>
        <dbReference type="ChEBI" id="CHEBI:29105"/>
    </cofactor>
    <text evidence="12">Binds 1 zinc ion per subunit.</text>
</comment>
<dbReference type="EMBL" id="CP002039">
    <property type="protein sequence ID" value="ADJ63469.1"/>
    <property type="molecule type" value="Genomic_DNA"/>
</dbReference>
<feature type="binding site" evidence="12">
    <location>
        <position position="144"/>
    </location>
    <ligand>
        <name>Zn(2+)</name>
        <dbReference type="ChEBI" id="CHEBI:29105"/>
        <note>catalytic</note>
    </ligand>
</feature>
<dbReference type="Proteomes" id="UP000000329">
    <property type="component" value="Chromosome"/>
</dbReference>
<feature type="domain" description="Peptidase M48" evidence="13">
    <location>
        <begin position="80"/>
        <end position="291"/>
    </location>
</feature>
<evidence type="ECO:0000256" key="6">
    <source>
        <dbReference type="ARBA" id="ARBA00022723"/>
    </source>
</evidence>
<evidence type="ECO:0000256" key="3">
    <source>
        <dbReference type="ARBA" id="ARBA00022475"/>
    </source>
</evidence>
<dbReference type="GO" id="GO:0004222">
    <property type="term" value="F:metalloendopeptidase activity"/>
    <property type="evidence" value="ECO:0007669"/>
    <property type="project" value="UniProtKB-UniRule"/>
</dbReference>
<dbReference type="RefSeq" id="WP_013233958.1">
    <property type="nucleotide sequence ID" value="NC_014323.1"/>
</dbReference>
<dbReference type="InterPro" id="IPR022919">
    <property type="entry name" value="Pept_M48_protease_HtpX"/>
</dbReference>
<dbReference type="GO" id="GO:0008270">
    <property type="term" value="F:zinc ion binding"/>
    <property type="evidence" value="ECO:0007669"/>
    <property type="project" value="UniProtKB-UniRule"/>
</dbReference>
<reference evidence="14 15" key="1">
    <citation type="submission" date="2010-04" db="EMBL/GenBank/DDBJ databases">
        <title>The genome of Herbaspirillum seropedicae SmR1, an endophytic, nitrogen-fixing, plant-growth promoting beta-Proteobacteria.</title>
        <authorList>
            <person name="Pedrosa F.O."/>
            <person name="Monteiro R.A."/>
            <person name="Wassem R."/>
            <person name="Cruz L.M."/>
            <person name="Ayub R.A."/>
            <person name="Colauto N.B."/>
            <person name="Fernandez M.A."/>
            <person name="Fungaro M.H.P."/>
            <person name="Grisard E.C."/>
            <person name="Hungria M."/>
            <person name="Madeira H.M.F."/>
            <person name="Nodari R.O."/>
            <person name="Osaku C.A."/>
            <person name="Petzl-Erler M.L."/>
            <person name="Terenzi H."/>
            <person name="Vieira L.G.E."/>
            <person name="Almeida M.I.M."/>
            <person name="Alves L.R."/>
            <person name="Arantes O.M.N."/>
            <person name="Balsanelli E."/>
            <person name="Barcellos F.G."/>
            <person name="Baura V.A."/>
            <person name="Binde D.R."/>
            <person name="Campo R.J."/>
            <person name="Chubatsu L.S."/>
            <person name="Chueire L.M.O."/>
            <person name="Ciferri R.R."/>
            <person name="Correa L.C."/>
            <person name="da Conceicao Silva J.L."/>
            <person name="Dabul A.N.G."/>
            <person name="Dambros B.P."/>
            <person name="Faoro H."/>
            <person name="Favetti A."/>
            <person name="Friedermann G."/>
            <person name="Furlaneto M.C."/>
            <person name="Gasques L.S."/>
            <person name="Gimenes C.C.T."/>
            <person name="Gioppo N.M.R."/>
            <person name="Glienke-Blanco C."/>
            <person name="Godoy L.P."/>
            <person name="Guerra M.P."/>
            <person name="Karp S."/>
            <person name="Kava-Cordeiro V."/>
            <person name="Margarido V.P."/>
            <person name="Mathioni S.M."/>
            <person name="Menck-Soares M.A."/>
            <person name="Murace N.K."/>
            <person name="Nicolas M.F."/>
            <person name="Oliveira C.E.C."/>
            <person name="Pagnan N.A.B."/>
            <person name="Pamphile J.A."/>
            <person name="Patussi E.V."/>
            <person name="Pereira L.F.P."/>
            <person name="Pereira-Ferrari L."/>
            <person name="Pinto F.G.S."/>
            <person name="Precoma C."/>
            <person name="Prioli A.J."/>
            <person name="Prioli S.M.A.P."/>
            <person name="Raittz R.T."/>
            <person name="Ramos H.J.O."/>
            <person name="Ribeiro E.M.S.F."/>
            <person name="Rigo L.U."/>
            <person name="Rocha C.L.M.S.C."/>
            <person name="Rocha S.N."/>
            <person name="Santos K."/>
            <person name="Satori D."/>
            <person name="Silva A.G."/>
            <person name="Simao R.C.G."/>
            <person name="Soares M.A.M."/>
            <person name="Souza E.M."/>
            <person name="Steffens M.B.R."/>
            <person name="Steindel M."/>
            <person name="Tadra-Sfeir M.Z."/>
            <person name="Takahashi E.K."/>
            <person name="Torres R.A."/>
            <person name="Valle J.S."/>
            <person name="Vernal J.I."/>
            <person name="Vilas-Boas L.A."/>
            <person name="Watanabe M.A.E."/>
            <person name="Weiss V.A."/>
            <person name="Yates M.A."/>
            <person name="Souza E.M."/>
        </authorList>
    </citation>
    <scope>NUCLEOTIDE SEQUENCE [LARGE SCALE GENOMIC DNA]</scope>
    <source>
        <strain evidence="14 15">SmR1</strain>
    </source>
</reference>
<dbReference type="AlphaFoldDB" id="D8ISC5"/>
<dbReference type="GeneID" id="29391137"/>
<dbReference type="GO" id="GO:0005886">
    <property type="term" value="C:plasma membrane"/>
    <property type="evidence" value="ECO:0007669"/>
    <property type="project" value="UniProtKB-SubCell"/>
</dbReference>
<feature type="active site" evidence="12">
    <location>
        <position position="145"/>
    </location>
</feature>
<dbReference type="eggNOG" id="COG0501">
    <property type="taxonomic scope" value="Bacteria"/>
</dbReference>
<accession>D8ISC5</accession>
<evidence type="ECO:0000256" key="7">
    <source>
        <dbReference type="ARBA" id="ARBA00022801"/>
    </source>
</evidence>
<dbReference type="STRING" id="757424.Hsero_1965"/>
<dbReference type="GO" id="GO:0006508">
    <property type="term" value="P:proteolysis"/>
    <property type="evidence" value="ECO:0007669"/>
    <property type="project" value="UniProtKB-KW"/>
</dbReference>
<dbReference type="CDD" id="cd07335">
    <property type="entry name" value="M48B_HtpX_like"/>
    <property type="match status" value="1"/>
</dbReference>
<feature type="binding site" evidence="12">
    <location>
        <position position="148"/>
    </location>
    <ligand>
        <name>Zn(2+)</name>
        <dbReference type="ChEBI" id="CHEBI:29105"/>
        <note>catalytic</note>
    </ligand>
</feature>
<evidence type="ECO:0000256" key="1">
    <source>
        <dbReference type="ARBA" id="ARBA00004651"/>
    </source>
</evidence>
<feature type="binding site" evidence="12">
    <location>
        <position position="224"/>
    </location>
    <ligand>
        <name>Zn(2+)</name>
        <dbReference type="ChEBI" id="CHEBI:29105"/>
        <note>catalytic</note>
    </ligand>
</feature>
<gene>
    <name evidence="12 14" type="primary">htpX</name>
    <name evidence="14" type="ordered locus">Hsero_1965</name>
</gene>
<evidence type="ECO:0000256" key="5">
    <source>
        <dbReference type="ARBA" id="ARBA00022692"/>
    </source>
</evidence>
<dbReference type="NCBIfam" id="NF003965">
    <property type="entry name" value="PRK05457.1"/>
    <property type="match status" value="1"/>
</dbReference>
<dbReference type="OrthoDB" id="15218at2"/>
<feature type="transmembrane region" description="Helical" evidence="12">
    <location>
        <begin position="195"/>
        <end position="219"/>
    </location>
</feature>
<keyword evidence="14" id="KW-0346">Stress response</keyword>
<evidence type="ECO:0000256" key="2">
    <source>
        <dbReference type="ARBA" id="ARBA00009779"/>
    </source>
</evidence>
<dbReference type="Pfam" id="PF01435">
    <property type="entry name" value="Peptidase_M48"/>
    <property type="match status" value="1"/>
</dbReference>
<keyword evidence="9 12" id="KW-1133">Transmembrane helix</keyword>
<proteinExistence type="inferred from homology"/>
<protein>
    <recommendedName>
        <fullName evidence="12">Protease HtpX homolog</fullName>
        <ecNumber evidence="12">3.4.24.-</ecNumber>
    </recommendedName>
</protein>
<evidence type="ECO:0000313" key="15">
    <source>
        <dbReference type="Proteomes" id="UP000000329"/>
    </source>
</evidence>
<keyword evidence="10 12" id="KW-0482">Metalloprotease</keyword>
<organism evidence="14 15">
    <name type="scientific">Herbaspirillum seropedicae (strain SmR1)</name>
    <dbReference type="NCBI Taxonomy" id="757424"/>
    <lineage>
        <taxon>Bacteria</taxon>
        <taxon>Pseudomonadati</taxon>
        <taxon>Pseudomonadota</taxon>
        <taxon>Betaproteobacteria</taxon>
        <taxon>Burkholderiales</taxon>
        <taxon>Oxalobacteraceae</taxon>
        <taxon>Herbaspirillum</taxon>
    </lineage>
</organism>
<comment type="subcellular location">
    <subcellularLocation>
        <location evidence="12">Cell inner membrane</location>
        <topology evidence="12">Multi-pass membrane protein</topology>
    </subcellularLocation>
    <subcellularLocation>
        <location evidence="1">Cell membrane</location>
        <topology evidence="1">Multi-pass membrane protein</topology>
    </subcellularLocation>
</comment>
<sequence length="292" mass="31543">MKRVILFLVTNLAVMLVLSVTASLLGVNRYLTANGLNFGMLLVFCGLMGFGGSFISLFMSKTIAKWSTGARVIEQPQNSTELWLLQTVQNLAARAQLPMPEVAVYDGPPNAFATGASKSNSLVAVSTGLLQGMTKDEVEAVLAHEVAHIANGDMVTLTLIQGVVNTFVMFFARIVGYFVDSFLRRNNEENSGPGIGYMVTVFVCEIIFGILASIIVMYFSRQREYRADAGAASLMGSNAPMINALRRLGGMQSDGLPQNLQAAGISGRESWMGLFSSHPSLESRIAALQSRR</sequence>
<keyword evidence="12" id="KW-0997">Cell inner membrane</keyword>
<dbReference type="MEROPS" id="M48.002"/>
<keyword evidence="15" id="KW-1185">Reference proteome</keyword>
<evidence type="ECO:0000313" key="14">
    <source>
        <dbReference type="EMBL" id="ADJ63469.1"/>
    </source>
</evidence>
<keyword evidence="5 12" id="KW-0812">Transmembrane</keyword>
<keyword evidence="7 12" id="KW-0378">Hydrolase</keyword>
<evidence type="ECO:0000256" key="4">
    <source>
        <dbReference type="ARBA" id="ARBA00022670"/>
    </source>
</evidence>
<dbReference type="PANTHER" id="PTHR43221">
    <property type="entry name" value="PROTEASE HTPX"/>
    <property type="match status" value="1"/>
</dbReference>
<evidence type="ECO:0000256" key="11">
    <source>
        <dbReference type="ARBA" id="ARBA00023136"/>
    </source>
</evidence>
<evidence type="ECO:0000256" key="12">
    <source>
        <dbReference type="HAMAP-Rule" id="MF_00188"/>
    </source>
</evidence>
<dbReference type="EC" id="3.4.24.-" evidence="12"/>
<feature type="transmembrane region" description="Helical" evidence="12">
    <location>
        <begin position="38"/>
        <end position="58"/>
    </location>
</feature>
<dbReference type="HOGENOM" id="CLU_042266_1_0_4"/>
<keyword evidence="3 12" id="KW-1003">Cell membrane</keyword>
<dbReference type="Gene3D" id="3.30.2010.10">
    <property type="entry name" value="Metalloproteases ('zincins'), catalytic domain"/>
    <property type="match status" value="1"/>
</dbReference>
<evidence type="ECO:0000256" key="9">
    <source>
        <dbReference type="ARBA" id="ARBA00022989"/>
    </source>
</evidence>
<dbReference type="HAMAP" id="MF_00188">
    <property type="entry name" value="Pept_M48_protease_HtpX"/>
    <property type="match status" value="1"/>
</dbReference>
<keyword evidence="4 12" id="KW-0645">Protease</keyword>
<name>D8ISC5_HERSS</name>
<comment type="similarity">
    <text evidence="2 12">Belongs to the peptidase M48B family.</text>
</comment>
<dbReference type="KEGG" id="hse:Hsero_1965"/>
<keyword evidence="11 12" id="KW-0472">Membrane</keyword>
<evidence type="ECO:0000256" key="10">
    <source>
        <dbReference type="ARBA" id="ARBA00023049"/>
    </source>
</evidence>
<evidence type="ECO:0000259" key="13">
    <source>
        <dbReference type="Pfam" id="PF01435"/>
    </source>
</evidence>